<reference evidence="19" key="1">
    <citation type="journal article" date="2019" name="IScience">
        <title>Narwhal Genome Reveals Long-Term Low Genetic Diversity despite Current Large Abundance Size.</title>
        <authorList>
            <person name="Westbury M.V."/>
            <person name="Petersen B."/>
            <person name="Garde E."/>
            <person name="Heide-Jorgensen M.P."/>
            <person name="Lorenzen E.D."/>
        </authorList>
    </citation>
    <scope>NUCLEOTIDE SEQUENCE [LARGE SCALE GENOMIC DNA]</scope>
</reference>
<comment type="function">
    <text evidence="11">Receptor for TNFSF13/APRIL and TNFSF13B/TALL1/BAFF/BLYS that binds both ligands with similar high affinity. Mediates calcineurin-dependent activation of NF-AT, as well as activation of NF-kappa-B and AP-1. Involved in the stimulation of B- and T-cell function and the regulation of humoral immunity.</text>
</comment>
<comment type="subcellular location">
    <subcellularLocation>
        <location evidence="1">Membrane</location>
        <topology evidence="1">Single-pass type III membrane protein</topology>
    </subcellularLocation>
</comment>
<dbReference type="PANTHER" id="PTHR15511:SF2">
    <property type="entry name" value="TUMOR NECROSIS FACTOR RECEPTOR SUPERFAMILY MEMBER 13B"/>
    <property type="match status" value="1"/>
</dbReference>
<proteinExistence type="predicted"/>
<dbReference type="EMBL" id="RWIC01000013">
    <property type="protein sequence ID" value="TKC53112.1"/>
    <property type="molecule type" value="Genomic_DNA"/>
</dbReference>
<sequence length="461" mass="48772">APSVEIFARLTELPTPPAAGQLGRRGPQSPLQELARHASLDSCDKLVTSLVRRMNELQIRGGPGGAGTAHPSPADATLMPHRPHPGCAAAERAGRHLLAEAGGARSPARLQVNEAAHGPGALLGEGSDTVLRHQKTPAPRPPHPAVHGVARVTGKGSRLPGTSQHMPGMAVAPKLPKSTSFFAQLSHRQPQSSNIVTSAKAASLMAARGEAAPQGLRLGVAMEPCPEEQYWDPLLNTCVSCKAICSNQSPRTCAAFCKSLSCRKEQGRYYDQLLGDCISCASICGRHPKQCTHFCENKFRSQVNLPPAVRRQRTGEASTQADNLGRYQGSEHRGSDVGPAPPALKLSAGQLALVYSALGLCLCAIICCLLLAVACFLRRRGDQVSCQPRAAPCRMRAKSSKDHWMEAGSAAEATPEPTETCSFCFAECRAPERAGRWARHGQSAAGQPCVRAPNGGLCGIE</sequence>
<dbReference type="InterPro" id="IPR022317">
    <property type="entry name" value="TNFR_13B"/>
</dbReference>
<evidence type="ECO:0000256" key="16">
    <source>
        <dbReference type="SAM" id="Phobius"/>
    </source>
</evidence>
<evidence type="ECO:0000256" key="9">
    <source>
        <dbReference type="ARBA" id="ARBA00023157"/>
    </source>
</evidence>
<evidence type="ECO:0000256" key="4">
    <source>
        <dbReference type="ARBA" id="ARBA00022859"/>
    </source>
</evidence>
<accession>A0A4U1FS57</accession>
<gene>
    <name evidence="18" type="ORF">EI555_006610</name>
</gene>
<evidence type="ECO:0000256" key="15">
    <source>
        <dbReference type="SAM" id="MobiDB-lite"/>
    </source>
</evidence>
<feature type="domain" description="TACI cysteine-rich" evidence="17">
    <location>
        <begin position="229"/>
        <end position="258"/>
    </location>
</feature>
<name>A0A4U1FS57_MONMO</name>
<dbReference type="Pfam" id="PF09305">
    <property type="entry name" value="TACI-CRD2"/>
    <property type="match status" value="2"/>
</dbReference>
<evidence type="ECO:0000256" key="11">
    <source>
        <dbReference type="ARBA" id="ARBA00058588"/>
    </source>
</evidence>
<dbReference type="GO" id="GO:0002244">
    <property type="term" value="P:hematopoietic progenitor cell differentiation"/>
    <property type="evidence" value="ECO:0007669"/>
    <property type="project" value="TreeGrafter"/>
</dbReference>
<evidence type="ECO:0000259" key="17">
    <source>
        <dbReference type="Pfam" id="PF09305"/>
    </source>
</evidence>
<feature type="transmembrane region" description="Helical" evidence="16">
    <location>
        <begin position="352"/>
        <end position="377"/>
    </location>
</feature>
<dbReference type="CDD" id="cd13415">
    <property type="entry name" value="TNFRSF13B"/>
    <property type="match status" value="1"/>
</dbReference>
<keyword evidence="3" id="KW-0677">Repeat</keyword>
<evidence type="ECO:0000256" key="5">
    <source>
        <dbReference type="ARBA" id="ARBA00022968"/>
    </source>
</evidence>
<evidence type="ECO:0000256" key="8">
    <source>
        <dbReference type="ARBA" id="ARBA00023136"/>
    </source>
</evidence>
<dbReference type="PRINTS" id="PR01963">
    <property type="entry name" value="TNFACTORR13B"/>
</dbReference>
<evidence type="ECO:0000256" key="1">
    <source>
        <dbReference type="ARBA" id="ARBA00004183"/>
    </source>
</evidence>
<keyword evidence="6 16" id="KW-1133">Transmembrane helix</keyword>
<keyword evidence="5" id="KW-0735">Signal-anchor</keyword>
<dbReference type="Proteomes" id="UP000308365">
    <property type="component" value="Unassembled WGS sequence"/>
</dbReference>
<evidence type="ECO:0000256" key="7">
    <source>
        <dbReference type="ARBA" id="ARBA00023130"/>
    </source>
</evidence>
<dbReference type="GO" id="GO:0002250">
    <property type="term" value="P:adaptive immune response"/>
    <property type="evidence" value="ECO:0007669"/>
    <property type="project" value="UniProtKB-KW"/>
</dbReference>
<evidence type="ECO:0000256" key="13">
    <source>
        <dbReference type="ARBA" id="ARBA00070540"/>
    </source>
</evidence>
<feature type="non-terminal residue" evidence="18">
    <location>
        <position position="461"/>
    </location>
</feature>
<evidence type="ECO:0000256" key="10">
    <source>
        <dbReference type="ARBA" id="ARBA00023170"/>
    </source>
</evidence>
<keyword evidence="4" id="KW-0391">Immunity</keyword>
<dbReference type="GO" id="GO:0001782">
    <property type="term" value="P:B cell homeostasis"/>
    <property type="evidence" value="ECO:0007669"/>
    <property type="project" value="TreeGrafter"/>
</dbReference>
<dbReference type="SUPFAM" id="SSF57586">
    <property type="entry name" value="TNF receptor-like"/>
    <property type="match status" value="2"/>
</dbReference>
<keyword evidence="8 16" id="KW-0472">Membrane</keyword>
<feature type="domain" description="TACI cysteine-rich" evidence="17">
    <location>
        <begin position="260"/>
        <end position="298"/>
    </location>
</feature>
<organism evidence="18 19">
    <name type="scientific">Monodon monoceros</name>
    <name type="common">Narwhal</name>
    <name type="synonym">Ceratodon monodon</name>
    <dbReference type="NCBI Taxonomy" id="40151"/>
    <lineage>
        <taxon>Eukaryota</taxon>
        <taxon>Metazoa</taxon>
        <taxon>Chordata</taxon>
        <taxon>Craniata</taxon>
        <taxon>Vertebrata</taxon>
        <taxon>Euteleostomi</taxon>
        <taxon>Mammalia</taxon>
        <taxon>Eutheria</taxon>
        <taxon>Laurasiatheria</taxon>
        <taxon>Artiodactyla</taxon>
        <taxon>Whippomorpha</taxon>
        <taxon>Cetacea</taxon>
        <taxon>Odontoceti</taxon>
        <taxon>Monodontidae</taxon>
        <taxon>Monodon</taxon>
    </lineage>
</organism>
<evidence type="ECO:0000313" key="19">
    <source>
        <dbReference type="Proteomes" id="UP000308365"/>
    </source>
</evidence>
<feature type="region of interest" description="Disordered" evidence="15">
    <location>
        <begin position="309"/>
        <end position="336"/>
    </location>
</feature>
<dbReference type="PANTHER" id="PTHR15511">
    <property type="entry name" value="TUMOR NECROSIS FACTOR RECEPTOR SUPERFAMILY MEMBER 13B"/>
    <property type="match status" value="1"/>
</dbReference>
<evidence type="ECO:0000256" key="3">
    <source>
        <dbReference type="ARBA" id="ARBA00022737"/>
    </source>
</evidence>
<dbReference type="GO" id="GO:0005886">
    <property type="term" value="C:plasma membrane"/>
    <property type="evidence" value="ECO:0007669"/>
    <property type="project" value="InterPro"/>
</dbReference>
<dbReference type="AlphaFoldDB" id="A0A4U1FS57"/>
<feature type="non-terminal residue" evidence="18">
    <location>
        <position position="1"/>
    </location>
</feature>
<evidence type="ECO:0000256" key="14">
    <source>
        <dbReference type="ARBA" id="ARBA00081450"/>
    </source>
</evidence>
<protein>
    <recommendedName>
        <fullName evidence="13">Tumor necrosis factor receptor superfamily member 13B</fullName>
    </recommendedName>
    <alternativeName>
        <fullName evidence="14">Transmembrane activator and CAML interactor</fullName>
    </alternativeName>
</protein>
<dbReference type="FunFam" id="4.10.1290.10:FF:000002">
    <property type="entry name" value="Tumor necrosis factor receptor superfamily member 13B"/>
    <property type="match status" value="1"/>
</dbReference>
<comment type="caution">
    <text evidence="18">The sequence shown here is derived from an EMBL/GenBank/DDBJ whole genome shotgun (WGS) entry which is preliminary data.</text>
</comment>
<dbReference type="FunFam" id="4.10.1290.10:FF:000001">
    <property type="entry name" value="Tumor necrosis factor receptor superfamily member 13B"/>
    <property type="match status" value="1"/>
</dbReference>
<feature type="region of interest" description="Disordered" evidence="15">
    <location>
        <begin position="58"/>
        <end position="77"/>
    </location>
</feature>
<keyword evidence="2 16" id="KW-0812">Transmembrane</keyword>
<dbReference type="GO" id="GO:0030889">
    <property type="term" value="P:negative regulation of B cell proliferation"/>
    <property type="evidence" value="ECO:0007669"/>
    <property type="project" value="TreeGrafter"/>
</dbReference>
<comment type="subunit">
    <text evidence="12">Binds TRAF2, TRAF5 and TRAF6. Binds the NH2-terminal domain of CAMLG with its C-terminus.</text>
</comment>
<keyword evidence="7" id="KW-1064">Adaptive immunity</keyword>
<evidence type="ECO:0000256" key="12">
    <source>
        <dbReference type="ARBA" id="ARBA00063663"/>
    </source>
</evidence>
<evidence type="ECO:0000313" key="18">
    <source>
        <dbReference type="EMBL" id="TKC53112.1"/>
    </source>
</evidence>
<evidence type="ECO:0000256" key="2">
    <source>
        <dbReference type="ARBA" id="ARBA00022692"/>
    </source>
</evidence>
<evidence type="ECO:0000256" key="6">
    <source>
        <dbReference type="ARBA" id="ARBA00022989"/>
    </source>
</evidence>
<keyword evidence="9" id="KW-1015">Disulfide bond</keyword>
<dbReference type="Gene3D" id="4.10.1290.10">
    <property type="entry name" value="Tumor necrosis factor receptor superfamily"/>
    <property type="match status" value="2"/>
</dbReference>
<keyword evidence="10" id="KW-0675">Receptor</keyword>
<dbReference type="InterPro" id="IPR015384">
    <property type="entry name" value="TACI_Cys-rich-dom"/>
</dbReference>